<proteinExistence type="predicted"/>
<dbReference type="Proteomes" id="UP000645555">
    <property type="component" value="Unassembled WGS sequence"/>
</dbReference>
<feature type="compositionally biased region" description="Low complexity" evidence="1">
    <location>
        <begin position="30"/>
        <end position="59"/>
    </location>
</feature>
<accession>A0A918U1M7</accession>
<feature type="region of interest" description="Disordered" evidence="1">
    <location>
        <begin position="1"/>
        <end position="157"/>
    </location>
</feature>
<name>A0A918U1M7_9ACTN</name>
<dbReference type="AlphaFoldDB" id="A0A918U1M7"/>
<feature type="compositionally biased region" description="Basic and acidic residues" evidence="1">
    <location>
        <begin position="1"/>
        <end position="11"/>
    </location>
</feature>
<feature type="compositionally biased region" description="Basic residues" evidence="1">
    <location>
        <begin position="62"/>
        <end position="77"/>
    </location>
</feature>
<keyword evidence="3" id="KW-1185">Reference proteome</keyword>
<dbReference type="EMBL" id="BMWD01000021">
    <property type="protein sequence ID" value="GGX79334.1"/>
    <property type="molecule type" value="Genomic_DNA"/>
</dbReference>
<comment type="caution">
    <text evidence="2">The sequence shown here is derived from an EMBL/GenBank/DDBJ whole genome shotgun (WGS) entry which is preliminary data.</text>
</comment>
<gene>
    <name evidence="2" type="ORF">GCM10010515_53860</name>
</gene>
<organism evidence="2 3">
    <name type="scientific">Streptomyces fructofermentans</name>
    <dbReference type="NCBI Taxonomy" id="152141"/>
    <lineage>
        <taxon>Bacteria</taxon>
        <taxon>Bacillati</taxon>
        <taxon>Actinomycetota</taxon>
        <taxon>Actinomycetes</taxon>
        <taxon>Kitasatosporales</taxon>
        <taxon>Streptomycetaceae</taxon>
        <taxon>Streptomyces</taxon>
    </lineage>
</organism>
<reference evidence="2" key="2">
    <citation type="submission" date="2020-09" db="EMBL/GenBank/DDBJ databases">
        <authorList>
            <person name="Sun Q."/>
            <person name="Ohkuma M."/>
        </authorList>
    </citation>
    <scope>NUCLEOTIDE SEQUENCE</scope>
    <source>
        <strain evidence="2">JCM 4956</strain>
    </source>
</reference>
<protein>
    <submittedName>
        <fullName evidence="2">Uncharacterized protein</fullName>
    </submittedName>
</protein>
<reference evidence="2" key="1">
    <citation type="journal article" date="2014" name="Int. J. Syst. Evol. Microbiol.">
        <title>Complete genome sequence of Corynebacterium casei LMG S-19264T (=DSM 44701T), isolated from a smear-ripened cheese.</title>
        <authorList>
            <consortium name="US DOE Joint Genome Institute (JGI-PGF)"/>
            <person name="Walter F."/>
            <person name="Albersmeier A."/>
            <person name="Kalinowski J."/>
            <person name="Ruckert C."/>
        </authorList>
    </citation>
    <scope>NUCLEOTIDE SEQUENCE</scope>
    <source>
        <strain evidence="2">JCM 4956</strain>
    </source>
</reference>
<evidence type="ECO:0000256" key="1">
    <source>
        <dbReference type="SAM" id="MobiDB-lite"/>
    </source>
</evidence>
<sequence length="157" mass="16998">MHTDKRPRRDPGPLAFPECAAVKPGGRSWPARAAPGAGELAGAPARRPSAAGAVRSGPPRSRPGRRKLGRRQRRSRHCPYGGSGPPPFRTCTLARRPGWVRAPELPRGHGAVRRGTPHTVAVPGLRGGTVRVNLPVWKPRQVERYRGTPSGRPRSPY</sequence>
<evidence type="ECO:0000313" key="2">
    <source>
        <dbReference type="EMBL" id="GGX79334.1"/>
    </source>
</evidence>
<evidence type="ECO:0000313" key="3">
    <source>
        <dbReference type="Proteomes" id="UP000645555"/>
    </source>
</evidence>